<keyword evidence="3" id="KW-1185">Reference proteome</keyword>
<dbReference type="InterPro" id="IPR008407">
    <property type="entry name" value="Brnchd-chn_aa_trnsp_AzlD"/>
</dbReference>
<dbReference type="Pfam" id="PF05437">
    <property type="entry name" value="AzlD"/>
    <property type="match status" value="1"/>
</dbReference>
<feature type="transmembrane region" description="Helical" evidence="1">
    <location>
        <begin position="64"/>
        <end position="97"/>
    </location>
</feature>
<evidence type="ECO:0000313" key="3">
    <source>
        <dbReference type="Proteomes" id="UP000588186"/>
    </source>
</evidence>
<dbReference type="Proteomes" id="UP000588186">
    <property type="component" value="Unassembled WGS sequence"/>
</dbReference>
<dbReference type="RefSeq" id="WP_186076198.1">
    <property type="nucleotide sequence ID" value="NZ_CAJEWB010000004.1"/>
</dbReference>
<organism evidence="2 3">
    <name type="scientific">Phocicoccus pinnipedialis</name>
    <dbReference type="NCBI Taxonomy" id="110845"/>
    <lineage>
        <taxon>Bacteria</taxon>
        <taxon>Bacillati</taxon>
        <taxon>Bacillota</taxon>
        <taxon>Bacilli</taxon>
        <taxon>Bacillales</taxon>
        <taxon>Salinicoccaceae</taxon>
        <taxon>Phocicoccus</taxon>
    </lineage>
</organism>
<accession>A0A6V7R4Y7</accession>
<comment type="caution">
    <text evidence="2">The sequence shown here is derived from an EMBL/GenBank/DDBJ whole genome shotgun (WGS) entry which is preliminary data.</text>
</comment>
<sequence>MSILKLILILTVVNLLPRILPVFFVGKFELPDTVITFLNYVPIAALGVLIFPGVLTAVETPTHGVLGAIFAALLGIMRVPLFFVVVFSVAFVYLLMFIM</sequence>
<feature type="transmembrane region" description="Helical" evidence="1">
    <location>
        <begin position="37"/>
        <end position="58"/>
    </location>
</feature>
<gene>
    <name evidence="2" type="ORF">JEOPIN946_00283</name>
</gene>
<evidence type="ECO:0000313" key="2">
    <source>
        <dbReference type="EMBL" id="CAD2072085.1"/>
    </source>
</evidence>
<keyword evidence="1" id="KW-0472">Membrane</keyword>
<dbReference type="AlphaFoldDB" id="A0A6V7R4Y7"/>
<protein>
    <recommendedName>
        <fullName evidence="4">Branched-chain amino acid transport protein (AzlD)</fullName>
    </recommendedName>
</protein>
<dbReference type="EMBL" id="CAJEWB010000004">
    <property type="protein sequence ID" value="CAD2072085.1"/>
    <property type="molecule type" value="Genomic_DNA"/>
</dbReference>
<keyword evidence="1" id="KW-0812">Transmembrane</keyword>
<keyword evidence="1" id="KW-1133">Transmembrane helix</keyword>
<proteinExistence type="predicted"/>
<reference evidence="2 3" key="1">
    <citation type="submission" date="2020-07" db="EMBL/GenBank/DDBJ databases">
        <authorList>
            <person name="Criscuolo A."/>
        </authorList>
    </citation>
    <scope>NUCLEOTIDE SEQUENCE [LARGE SCALE GENOMIC DNA]</scope>
    <source>
        <strain evidence="2">CIP107946</strain>
    </source>
</reference>
<evidence type="ECO:0008006" key="4">
    <source>
        <dbReference type="Google" id="ProtNLM"/>
    </source>
</evidence>
<evidence type="ECO:0000256" key="1">
    <source>
        <dbReference type="SAM" id="Phobius"/>
    </source>
</evidence>
<name>A0A6V7R4Y7_9BACL</name>
<feature type="transmembrane region" description="Helical" evidence="1">
    <location>
        <begin position="6"/>
        <end position="25"/>
    </location>
</feature>